<dbReference type="Pfam" id="PF06581">
    <property type="entry name" value="p31comet"/>
    <property type="match status" value="1"/>
</dbReference>
<reference evidence="2 3" key="1">
    <citation type="submission" date="2024-09" db="EMBL/GenBank/DDBJ databases">
        <title>Chromosome-scale assembly of Riccia sorocarpa.</title>
        <authorList>
            <person name="Paukszto L."/>
        </authorList>
    </citation>
    <scope>NUCLEOTIDE SEQUENCE [LARGE SCALE GENOMIC DNA]</scope>
    <source>
        <strain evidence="2">LP-2024</strain>
        <tissue evidence="2">Aerial parts of the thallus</tissue>
    </source>
</reference>
<feature type="region of interest" description="Disordered" evidence="1">
    <location>
        <begin position="92"/>
        <end position="113"/>
    </location>
</feature>
<organism evidence="2 3">
    <name type="scientific">Riccia sorocarpa</name>
    <dbReference type="NCBI Taxonomy" id="122646"/>
    <lineage>
        <taxon>Eukaryota</taxon>
        <taxon>Viridiplantae</taxon>
        <taxon>Streptophyta</taxon>
        <taxon>Embryophyta</taxon>
        <taxon>Marchantiophyta</taxon>
        <taxon>Marchantiopsida</taxon>
        <taxon>Marchantiidae</taxon>
        <taxon>Marchantiales</taxon>
        <taxon>Ricciaceae</taxon>
        <taxon>Riccia</taxon>
    </lineage>
</organism>
<dbReference type="InterPro" id="IPR009511">
    <property type="entry name" value="MAD1/Cdc20-bound-Mad2-bd"/>
</dbReference>
<dbReference type="InterPro" id="IPR053729">
    <property type="entry name" value="MAD2L1BP_domain_sf"/>
</dbReference>
<evidence type="ECO:0000313" key="3">
    <source>
        <dbReference type="Proteomes" id="UP001633002"/>
    </source>
</evidence>
<dbReference type="Proteomes" id="UP001633002">
    <property type="component" value="Unassembled WGS sequence"/>
</dbReference>
<dbReference type="PANTHER" id="PTHR15681:SF1">
    <property type="entry name" value="MAD2L1-BINDING PROTEIN"/>
    <property type="match status" value="1"/>
</dbReference>
<dbReference type="EMBL" id="JBJQOH010000006">
    <property type="protein sequence ID" value="KAL3685901.1"/>
    <property type="molecule type" value="Genomic_DNA"/>
</dbReference>
<comment type="caution">
    <text evidence="2">The sequence shown here is derived from an EMBL/GenBank/DDBJ whole genome shotgun (WGS) entry which is preliminary data.</text>
</comment>
<dbReference type="PANTHER" id="PTHR15681">
    <property type="entry name" value="MAD2L1-BINDING PROTEIN"/>
    <property type="match status" value="1"/>
</dbReference>
<evidence type="ECO:0000256" key="1">
    <source>
        <dbReference type="SAM" id="MobiDB-lite"/>
    </source>
</evidence>
<feature type="compositionally biased region" description="Polar residues" evidence="1">
    <location>
        <begin position="266"/>
        <end position="280"/>
    </location>
</feature>
<protein>
    <submittedName>
        <fullName evidence="2">Uncharacterized protein</fullName>
    </submittedName>
</protein>
<feature type="region of interest" description="Disordered" evidence="1">
    <location>
        <begin position="264"/>
        <end position="287"/>
    </location>
</feature>
<sequence length="315" mass="35852">MDVGPRMILVRGEQRNAESEWMQATGRDRNVAINKDENSSSLITMSVKASLSMKALMHMFRELIYFVLYMHQQMPCTYEELQNCRTSHAAEEEVGEADSARSSKETRLQRGRERREAKRLRKLLKLKDEIERLVHSLRSGLSILADFRSVLLLLGNSPLRPKHVYEVQLDCELNGRVYDEAEDSRGEKSKSDLSRKLIRALISDAASSSTDGPMKLFLLVQASSNPQRVPEDFPPKRGFVMTGKRICRTLVRIVQEQAKNLEDEVSSISLSDRSPSQSQDMDLDTDDNHDAEDLIWYQCVHTVKGLYEGSSTEAL</sequence>
<keyword evidence="3" id="KW-1185">Reference proteome</keyword>
<name>A0ABD3H723_9MARC</name>
<evidence type="ECO:0000313" key="2">
    <source>
        <dbReference type="EMBL" id="KAL3685901.1"/>
    </source>
</evidence>
<proteinExistence type="predicted"/>
<accession>A0ABD3H723</accession>
<feature type="compositionally biased region" description="Basic and acidic residues" evidence="1">
    <location>
        <begin position="98"/>
        <end position="113"/>
    </location>
</feature>
<dbReference type="Gene3D" id="3.30.900.20">
    <property type="match status" value="1"/>
</dbReference>
<dbReference type="AlphaFoldDB" id="A0ABD3H723"/>
<gene>
    <name evidence="2" type="ORF">R1sor_003923</name>
</gene>